<dbReference type="EMBL" id="JAUKVY010000046">
    <property type="protein sequence ID" value="MDO1537673.1"/>
    <property type="molecule type" value="Genomic_DNA"/>
</dbReference>
<reference evidence="1" key="1">
    <citation type="submission" date="2023-06" db="EMBL/GenBank/DDBJ databases">
        <authorList>
            <person name="Jiang Y."/>
            <person name="Liu Q."/>
        </authorList>
    </citation>
    <scope>NUCLEOTIDE SEQUENCE</scope>
    <source>
        <strain evidence="1">CGMCC 1.12090</strain>
    </source>
</reference>
<evidence type="ECO:0000313" key="1">
    <source>
        <dbReference type="EMBL" id="MDO1537673.1"/>
    </source>
</evidence>
<comment type="caution">
    <text evidence="1">The sequence shown here is derived from an EMBL/GenBank/DDBJ whole genome shotgun (WGS) entry which is preliminary data.</text>
</comment>
<dbReference type="Gene3D" id="3.30.1780.10">
    <property type="entry name" value="ornithine cyclodeaminase, domain 1"/>
    <property type="match status" value="1"/>
</dbReference>
<dbReference type="Proteomes" id="UP001169027">
    <property type="component" value="Unassembled WGS sequence"/>
</dbReference>
<evidence type="ECO:0000313" key="2">
    <source>
        <dbReference type="Proteomes" id="UP001169027"/>
    </source>
</evidence>
<accession>A0ABT8SFG3</accession>
<organism evidence="1 2">
    <name type="scientific">Variovorax ginsengisoli</name>
    <dbReference type="NCBI Taxonomy" id="363844"/>
    <lineage>
        <taxon>Bacteria</taxon>
        <taxon>Pseudomonadati</taxon>
        <taxon>Pseudomonadota</taxon>
        <taxon>Betaproteobacteria</taxon>
        <taxon>Burkholderiales</taxon>
        <taxon>Comamonadaceae</taxon>
        <taxon>Variovorax</taxon>
    </lineage>
</organism>
<keyword evidence="2" id="KW-1185">Reference proteome</keyword>
<dbReference type="PANTHER" id="PTHR13812">
    <property type="entry name" value="KETIMINE REDUCTASE MU-CRYSTALLIN"/>
    <property type="match status" value="1"/>
</dbReference>
<protein>
    <submittedName>
        <fullName evidence="1">Ornithine cyclodeaminase family protein</fullName>
    </submittedName>
</protein>
<dbReference type="PIRSF" id="PIRSF001439">
    <property type="entry name" value="CryM"/>
    <property type="match status" value="1"/>
</dbReference>
<dbReference type="Pfam" id="PF02423">
    <property type="entry name" value="OCD_Mu_crystall"/>
    <property type="match status" value="1"/>
</dbReference>
<gene>
    <name evidence="1" type="ORF">Q2T77_36090</name>
</gene>
<dbReference type="InterPro" id="IPR023401">
    <property type="entry name" value="ODC_N"/>
</dbReference>
<name>A0ABT8SFG3_9BURK</name>
<dbReference type="PANTHER" id="PTHR13812:SF19">
    <property type="entry name" value="KETIMINE REDUCTASE MU-CRYSTALLIN"/>
    <property type="match status" value="1"/>
</dbReference>
<dbReference type="RefSeq" id="WP_301816114.1">
    <property type="nucleotide sequence ID" value="NZ_JAUJZH010000046.1"/>
</dbReference>
<dbReference type="InterPro" id="IPR003462">
    <property type="entry name" value="ODC_Mu_crystall"/>
</dbReference>
<dbReference type="Gene3D" id="3.40.50.720">
    <property type="entry name" value="NAD(P)-binding Rossmann-like Domain"/>
    <property type="match status" value="1"/>
</dbReference>
<sequence>MVLLADRARRYRKQLPEPLIHGEITPMKTLLLNKEDVGSLISMKEVIGTVEEAYKAFNSGQVNQPPYTCIHLPPPRGEIDFKLGYCEANEIISMKASSGGFPNNPTEHGVPSGMGTILLFDARTCALICVMDGSLITGLRTGAAGAVSVKALARKNARTITSIGTGNQARMQIRAIREVMTIEAIHAWSHHPQTLAQYKADIEREFGIPVVMARSKQDAVEQADILVTTTRGKGSLVEAAWVRPGTHIVAIGTDTQGKQELEPEIFRNAKIVNDSIAQCVEKGETWHPLHNNIISKHDIHAEIGEILLGEKPGRESDDEITIFDSTGMAIQDNTTSNLIYRNAIASNTGMAFEFIQS</sequence>
<dbReference type="SUPFAM" id="SSF51735">
    <property type="entry name" value="NAD(P)-binding Rossmann-fold domains"/>
    <property type="match status" value="1"/>
</dbReference>
<proteinExistence type="predicted"/>
<dbReference type="InterPro" id="IPR036291">
    <property type="entry name" value="NAD(P)-bd_dom_sf"/>
</dbReference>